<protein>
    <submittedName>
        <fullName evidence="3">Hypothetical membrane protein</fullName>
    </submittedName>
</protein>
<keyword evidence="2" id="KW-1133">Transmembrane helix</keyword>
<reference evidence="3 4" key="1">
    <citation type="journal article" date="2007" name="Genome Res.">
        <title>Genome characteristics of facultatively symbiotic Frankia sp. strains reflect host range and host plant biogeography.</title>
        <authorList>
            <person name="Normand P."/>
            <person name="Lapierre P."/>
            <person name="Tisa L.S."/>
            <person name="Gogarten J.P."/>
            <person name="Alloisio N."/>
            <person name="Bagnarol E."/>
            <person name="Bassi C.A."/>
            <person name="Berry A.M."/>
            <person name="Bickhart D.M."/>
            <person name="Choisne N."/>
            <person name="Couloux A."/>
            <person name="Cournoyer B."/>
            <person name="Cruveiller S."/>
            <person name="Daubin V."/>
            <person name="Demange N."/>
            <person name="Francino M.P."/>
            <person name="Goltsman E."/>
            <person name="Huang Y."/>
            <person name="Kopp O.R."/>
            <person name="Labarre L."/>
            <person name="Lapidus A."/>
            <person name="Lavire C."/>
            <person name="Marechal J."/>
            <person name="Martinez M."/>
            <person name="Mastronunzio J.E."/>
            <person name="Mullin B.C."/>
            <person name="Niemann J."/>
            <person name="Pujic P."/>
            <person name="Rawnsley T."/>
            <person name="Rouy Z."/>
            <person name="Schenowitz C."/>
            <person name="Sellstedt A."/>
            <person name="Tavares F."/>
            <person name="Tomkins J.P."/>
            <person name="Vallenet D."/>
            <person name="Valverde C."/>
            <person name="Wall L.G."/>
            <person name="Wang Y."/>
            <person name="Medigue C."/>
            <person name="Benson D.R."/>
        </authorList>
    </citation>
    <scope>NUCLEOTIDE SEQUENCE [LARGE SCALE GENOMIC DNA]</scope>
    <source>
        <strain evidence="4">DSM 45986 / CECT 9034 / ACN14a</strain>
    </source>
</reference>
<dbReference type="HOGENOM" id="CLU_1774685_0_0_11"/>
<evidence type="ECO:0000256" key="2">
    <source>
        <dbReference type="SAM" id="Phobius"/>
    </source>
</evidence>
<feature type="region of interest" description="Disordered" evidence="1">
    <location>
        <begin position="1"/>
        <end position="80"/>
    </location>
</feature>
<dbReference type="OrthoDB" id="3214169at2"/>
<dbReference type="STRING" id="326424.FRAAL3953"/>
<keyword evidence="2" id="KW-0472">Membrane</keyword>
<feature type="transmembrane region" description="Helical" evidence="2">
    <location>
        <begin position="124"/>
        <end position="144"/>
    </location>
</feature>
<dbReference type="Proteomes" id="UP000000657">
    <property type="component" value="Chromosome"/>
</dbReference>
<evidence type="ECO:0000313" key="4">
    <source>
        <dbReference type="Proteomes" id="UP000000657"/>
    </source>
</evidence>
<proteinExistence type="predicted"/>
<gene>
    <name evidence="3" type="ordered locus">FRAAL3953</name>
</gene>
<keyword evidence="2" id="KW-0812">Transmembrane</keyword>
<dbReference type="KEGG" id="fal:FRAAL3953"/>
<organism evidence="3 4">
    <name type="scientific">Frankia alni (strain DSM 45986 / CECT 9034 / ACN14a)</name>
    <dbReference type="NCBI Taxonomy" id="326424"/>
    <lineage>
        <taxon>Bacteria</taxon>
        <taxon>Bacillati</taxon>
        <taxon>Actinomycetota</taxon>
        <taxon>Actinomycetes</taxon>
        <taxon>Frankiales</taxon>
        <taxon>Frankiaceae</taxon>
        <taxon>Frankia</taxon>
    </lineage>
</organism>
<dbReference type="EMBL" id="CT573213">
    <property type="protein sequence ID" value="CAJ62596.1"/>
    <property type="molecule type" value="Genomic_DNA"/>
</dbReference>
<name>Q0RIS0_FRAAA</name>
<feature type="compositionally biased region" description="Polar residues" evidence="1">
    <location>
        <begin position="61"/>
        <end position="73"/>
    </location>
</feature>
<sequence length="146" mass="15758">MTRPNTVHDAGTEQIPANPPADRPYGQPYREPYPPQNSPQYGGYGTRDNDQTGYLPYPDNGQAQMQYGYQSQPVGPRPESSGTRALWILAFVFSAVALFVPFVGFAAIACGAVAWGKGSRRGKLATFVAIAATVVGWVLSILIYTS</sequence>
<evidence type="ECO:0000256" key="1">
    <source>
        <dbReference type="SAM" id="MobiDB-lite"/>
    </source>
</evidence>
<accession>Q0RIS0</accession>
<evidence type="ECO:0000313" key="3">
    <source>
        <dbReference type="EMBL" id="CAJ62596.1"/>
    </source>
</evidence>
<feature type="transmembrane region" description="Helical" evidence="2">
    <location>
        <begin position="85"/>
        <end position="112"/>
    </location>
</feature>
<keyword evidence="4" id="KW-1185">Reference proteome</keyword>
<dbReference type="AlphaFoldDB" id="Q0RIS0"/>
<dbReference type="RefSeq" id="WP_011605087.1">
    <property type="nucleotide sequence ID" value="NC_008278.1"/>
</dbReference>